<evidence type="ECO:0000256" key="1">
    <source>
        <dbReference type="SAM" id="MobiDB-lite"/>
    </source>
</evidence>
<feature type="region of interest" description="Disordered" evidence="1">
    <location>
        <begin position="1"/>
        <end position="21"/>
    </location>
</feature>
<dbReference type="EMBL" id="QNRI01000009">
    <property type="protein sequence ID" value="RBO95191.1"/>
    <property type="molecule type" value="Genomic_DNA"/>
</dbReference>
<dbReference type="Proteomes" id="UP000252254">
    <property type="component" value="Unassembled WGS sequence"/>
</dbReference>
<name>A0A366DYL0_9BACI</name>
<gene>
    <name evidence="3" type="ORF">DES48_10928</name>
</gene>
<feature type="domain" description="Arabidopsis retrotransposon Orf1 C-terminal" evidence="2">
    <location>
        <begin position="12"/>
        <end position="86"/>
    </location>
</feature>
<sequence length="91" mass="10740">MLKNLFKKKEELDQLSSSNNDELESIEIKENLAVDLKDEIEEFDEEDISKHIVHFSEGKFWTKVQRFSKKARSLGLSRKVCKFKYTLKSTL</sequence>
<keyword evidence="4" id="KW-1185">Reference proteome</keyword>
<evidence type="ECO:0000313" key="4">
    <source>
        <dbReference type="Proteomes" id="UP000252254"/>
    </source>
</evidence>
<organism evidence="3 4">
    <name type="scientific">Paraliobacillus ryukyuensis</name>
    <dbReference type="NCBI Taxonomy" id="200904"/>
    <lineage>
        <taxon>Bacteria</taxon>
        <taxon>Bacillati</taxon>
        <taxon>Bacillota</taxon>
        <taxon>Bacilli</taxon>
        <taxon>Bacillales</taxon>
        <taxon>Bacillaceae</taxon>
        <taxon>Paraliobacillus</taxon>
    </lineage>
</organism>
<proteinExistence type="predicted"/>
<comment type="caution">
    <text evidence="3">The sequence shown here is derived from an EMBL/GenBank/DDBJ whole genome shotgun (WGS) entry which is preliminary data.</text>
</comment>
<dbReference type="RefSeq" id="WP_113869527.1">
    <property type="nucleotide sequence ID" value="NZ_BAABQN010000006.1"/>
</dbReference>
<dbReference type="AlphaFoldDB" id="A0A366DYL0"/>
<accession>A0A366DYL0</accession>
<reference evidence="3 4" key="1">
    <citation type="submission" date="2018-06" db="EMBL/GenBank/DDBJ databases">
        <title>Genomic Encyclopedia of Type Strains, Phase IV (KMG-IV): sequencing the most valuable type-strain genomes for metagenomic binning, comparative biology and taxonomic classification.</title>
        <authorList>
            <person name="Goeker M."/>
        </authorList>
    </citation>
    <scope>NUCLEOTIDE SEQUENCE [LARGE SCALE GENOMIC DNA]</scope>
    <source>
        <strain evidence="3 4">DSM 15140</strain>
    </source>
</reference>
<dbReference type="Pfam" id="PF03078">
    <property type="entry name" value="ATHILA"/>
    <property type="match status" value="1"/>
</dbReference>
<evidence type="ECO:0000259" key="2">
    <source>
        <dbReference type="Pfam" id="PF03078"/>
    </source>
</evidence>
<evidence type="ECO:0000313" key="3">
    <source>
        <dbReference type="EMBL" id="RBO95191.1"/>
    </source>
</evidence>
<protein>
    <submittedName>
        <fullName evidence="3">ATHILA ORF-1 family protein</fullName>
    </submittedName>
</protein>
<dbReference type="STRING" id="200904.GCA_900168775_03419"/>
<dbReference type="InterPro" id="IPR004312">
    <property type="entry name" value="ATHILA_Orf1_C"/>
</dbReference>